<dbReference type="Gene3D" id="3.20.80.10">
    <property type="entry name" value="Regulatory factor, effector binding domain"/>
    <property type="match status" value="1"/>
</dbReference>
<name>A0A846YJL4_9NOCA</name>
<comment type="caution">
    <text evidence="4">The sequence shown here is derived from an EMBL/GenBank/DDBJ whole genome shotgun (WGS) entry which is preliminary data.</text>
</comment>
<evidence type="ECO:0000259" key="3">
    <source>
        <dbReference type="PROSITE" id="PS50937"/>
    </source>
</evidence>
<dbReference type="Pfam" id="PF13411">
    <property type="entry name" value="MerR_1"/>
    <property type="match status" value="1"/>
</dbReference>
<dbReference type="GO" id="GO:0003700">
    <property type="term" value="F:DNA-binding transcription factor activity"/>
    <property type="evidence" value="ECO:0007669"/>
    <property type="project" value="InterPro"/>
</dbReference>
<dbReference type="SUPFAM" id="SSF55136">
    <property type="entry name" value="Probable bacterial effector-binding domain"/>
    <property type="match status" value="1"/>
</dbReference>
<evidence type="ECO:0000256" key="2">
    <source>
        <dbReference type="SAM" id="Coils"/>
    </source>
</evidence>
<dbReference type="GO" id="GO:0003677">
    <property type="term" value="F:DNA binding"/>
    <property type="evidence" value="ECO:0007669"/>
    <property type="project" value="UniProtKB-KW"/>
</dbReference>
<dbReference type="InterPro" id="IPR047057">
    <property type="entry name" value="MerR_fam"/>
</dbReference>
<evidence type="ECO:0000313" key="5">
    <source>
        <dbReference type="Proteomes" id="UP000570678"/>
    </source>
</evidence>
<keyword evidence="5" id="KW-1185">Reference proteome</keyword>
<dbReference type="AlphaFoldDB" id="A0A846YJL4"/>
<dbReference type="InterPro" id="IPR010499">
    <property type="entry name" value="AraC_E-bd"/>
</dbReference>
<dbReference type="SMART" id="SM00871">
    <property type="entry name" value="AraC_E_bind"/>
    <property type="match status" value="1"/>
</dbReference>
<dbReference type="PROSITE" id="PS50937">
    <property type="entry name" value="HTH_MERR_2"/>
    <property type="match status" value="1"/>
</dbReference>
<feature type="coiled-coil region" evidence="2">
    <location>
        <begin position="86"/>
        <end position="113"/>
    </location>
</feature>
<gene>
    <name evidence="4" type="ORF">HGA15_13210</name>
</gene>
<sequence length="272" mass="30563">MLSIGDFARHGRVSVRMLRHYDLIGLLVPHRVDPVSGYRFYEVGQLARLNRIIALKELGFTLDQVGRMLDDAVTGAEMRGMLTLRRADLEQRIAADRERLVRIEARLRVIEREGTMPTDEIVVKTVPAVRIAERSTVVADFTPEKIGPAVERLFTELCAALEREQIEFTGPAVCYYDHRPDGSVLAHAGMPVRIAPGESGDLTVVDLPEMPLAATQIYRGDMNGVLEPHQDLVQWIEDNGYRPAGPSREVTLVWDVDTSKWVTELQEPVARK</sequence>
<evidence type="ECO:0000256" key="1">
    <source>
        <dbReference type="ARBA" id="ARBA00023125"/>
    </source>
</evidence>
<dbReference type="InterPro" id="IPR011256">
    <property type="entry name" value="Reg_factor_effector_dom_sf"/>
</dbReference>
<dbReference type="PANTHER" id="PTHR30204:SF97">
    <property type="entry name" value="MERR FAMILY REGULATORY PROTEIN"/>
    <property type="match status" value="1"/>
</dbReference>
<keyword evidence="2" id="KW-0175">Coiled coil</keyword>
<dbReference type="SUPFAM" id="SSF46955">
    <property type="entry name" value="Putative DNA-binding domain"/>
    <property type="match status" value="1"/>
</dbReference>
<protein>
    <submittedName>
        <fullName evidence="4">MerR family transcriptional regulator</fullName>
    </submittedName>
</protein>
<reference evidence="4 5" key="1">
    <citation type="submission" date="2020-04" db="EMBL/GenBank/DDBJ databases">
        <title>MicrobeNet Type strains.</title>
        <authorList>
            <person name="Nicholson A.C."/>
        </authorList>
    </citation>
    <scope>NUCLEOTIDE SEQUENCE [LARGE SCALE GENOMIC DNA]</scope>
    <source>
        <strain evidence="4 5">JCM 3332</strain>
    </source>
</reference>
<dbReference type="InterPro" id="IPR000551">
    <property type="entry name" value="MerR-type_HTH_dom"/>
</dbReference>
<feature type="domain" description="HTH merR-type" evidence="3">
    <location>
        <begin position="1"/>
        <end position="71"/>
    </location>
</feature>
<evidence type="ECO:0000313" key="4">
    <source>
        <dbReference type="EMBL" id="NKY57099.1"/>
    </source>
</evidence>
<dbReference type="RefSeq" id="WP_062976532.1">
    <property type="nucleotide sequence ID" value="NZ_JAAXOT010000006.1"/>
</dbReference>
<dbReference type="Gene3D" id="1.10.1660.10">
    <property type="match status" value="1"/>
</dbReference>
<accession>A0A846YJL4</accession>
<dbReference type="Proteomes" id="UP000570678">
    <property type="component" value="Unassembled WGS sequence"/>
</dbReference>
<organism evidence="4 5">
    <name type="scientific">Nocardia flavorosea</name>
    <dbReference type="NCBI Taxonomy" id="53429"/>
    <lineage>
        <taxon>Bacteria</taxon>
        <taxon>Bacillati</taxon>
        <taxon>Actinomycetota</taxon>
        <taxon>Actinomycetes</taxon>
        <taxon>Mycobacteriales</taxon>
        <taxon>Nocardiaceae</taxon>
        <taxon>Nocardia</taxon>
    </lineage>
</organism>
<dbReference type="EMBL" id="JAAXOT010000006">
    <property type="protein sequence ID" value="NKY57099.1"/>
    <property type="molecule type" value="Genomic_DNA"/>
</dbReference>
<dbReference type="PANTHER" id="PTHR30204">
    <property type="entry name" value="REDOX-CYCLING DRUG-SENSING TRANSCRIPTIONAL ACTIVATOR SOXR"/>
    <property type="match status" value="1"/>
</dbReference>
<dbReference type="CDD" id="cd01107">
    <property type="entry name" value="HTH_BmrR"/>
    <property type="match status" value="1"/>
</dbReference>
<proteinExistence type="predicted"/>
<dbReference type="InterPro" id="IPR009061">
    <property type="entry name" value="DNA-bd_dom_put_sf"/>
</dbReference>
<keyword evidence="1" id="KW-0238">DNA-binding</keyword>
<dbReference type="SMART" id="SM00422">
    <property type="entry name" value="HTH_MERR"/>
    <property type="match status" value="1"/>
</dbReference>